<organism evidence="1 2">
    <name type="scientific">Diphasiastrum complanatum</name>
    <name type="common">Issler's clubmoss</name>
    <name type="synonym">Lycopodium complanatum</name>
    <dbReference type="NCBI Taxonomy" id="34168"/>
    <lineage>
        <taxon>Eukaryota</taxon>
        <taxon>Viridiplantae</taxon>
        <taxon>Streptophyta</taxon>
        <taxon>Embryophyta</taxon>
        <taxon>Tracheophyta</taxon>
        <taxon>Lycopodiopsida</taxon>
        <taxon>Lycopodiales</taxon>
        <taxon>Lycopodiaceae</taxon>
        <taxon>Lycopodioideae</taxon>
        <taxon>Diphasiastrum</taxon>
    </lineage>
</organism>
<name>A0ACC2CWX2_DIPCM</name>
<keyword evidence="2" id="KW-1185">Reference proteome</keyword>
<proteinExistence type="predicted"/>
<evidence type="ECO:0000313" key="2">
    <source>
        <dbReference type="Proteomes" id="UP001162992"/>
    </source>
</evidence>
<sequence>MTSPLAAEGLELRCLLDNVQGLVDALTSIHWKKQQDAVCELSEHGMVITVEEWSCLQGRVYFRKELFRTYEYHADVRPRFGVSLGLLVDCLNTFTSSSGTTALELQYPGSDMQLTLKLVDANDTCIYAEMRTRIPDTLPRDYSIEDEGLPSYFAVKSAALKEAIDDLEWPGSSISITISSDPPGVTFKGEGHGDLQIEFLDNSQTDLFIAFHCDQIVSYRYKYKFLRATTANIPTGIMKDNRGSKLTIGAGGLLKVQHLISVRPSPTHQHHSDPSNTQQHGRVSYIEFYVLPDAEDGAEDGVP</sequence>
<protein>
    <submittedName>
        <fullName evidence="1">Uncharacterized protein</fullName>
    </submittedName>
</protein>
<evidence type="ECO:0000313" key="1">
    <source>
        <dbReference type="EMBL" id="KAJ7546477.1"/>
    </source>
</evidence>
<accession>A0ACC2CWX2</accession>
<gene>
    <name evidence="1" type="ORF">O6H91_08G041300</name>
</gene>
<dbReference type="EMBL" id="CM055099">
    <property type="protein sequence ID" value="KAJ7546477.1"/>
    <property type="molecule type" value="Genomic_DNA"/>
</dbReference>
<dbReference type="Proteomes" id="UP001162992">
    <property type="component" value="Chromosome 8"/>
</dbReference>
<comment type="caution">
    <text evidence="1">The sequence shown here is derived from an EMBL/GenBank/DDBJ whole genome shotgun (WGS) entry which is preliminary data.</text>
</comment>
<reference evidence="2" key="1">
    <citation type="journal article" date="2024" name="Proc. Natl. Acad. Sci. U.S.A.">
        <title>Extraordinary preservation of gene collinearity over three hundred million years revealed in homosporous lycophytes.</title>
        <authorList>
            <person name="Li C."/>
            <person name="Wickell D."/>
            <person name="Kuo L.Y."/>
            <person name="Chen X."/>
            <person name="Nie B."/>
            <person name="Liao X."/>
            <person name="Peng D."/>
            <person name="Ji J."/>
            <person name="Jenkins J."/>
            <person name="Williams M."/>
            <person name="Shu S."/>
            <person name="Plott C."/>
            <person name="Barry K."/>
            <person name="Rajasekar S."/>
            <person name="Grimwood J."/>
            <person name="Han X."/>
            <person name="Sun S."/>
            <person name="Hou Z."/>
            <person name="He W."/>
            <person name="Dai G."/>
            <person name="Sun C."/>
            <person name="Schmutz J."/>
            <person name="Leebens-Mack J.H."/>
            <person name="Li F.W."/>
            <person name="Wang L."/>
        </authorList>
    </citation>
    <scope>NUCLEOTIDE SEQUENCE [LARGE SCALE GENOMIC DNA]</scope>
    <source>
        <strain evidence="2">cv. PW_Plant_1</strain>
    </source>
</reference>